<organism evidence="2 3">
    <name type="scientific">Carsonella ruddii (strain PV)</name>
    <dbReference type="NCBI Taxonomy" id="387662"/>
    <lineage>
        <taxon>Bacteria</taxon>
        <taxon>Pseudomonadati</taxon>
        <taxon>Pseudomonadota</taxon>
        <taxon>Gammaproteobacteria</taxon>
        <taxon>Oceanospirillales</taxon>
        <taxon>Halomonadaceae</taxon>
        <taxon>Zymobacter group</taxon>
        <taxon>Candidatus Carsonella</taxon>
    </lineage>
</organism>
<proteinExistence type="predicted"/>
<keyword evidence="1" id="KW-0139">CF(1)</keyword>
<dbReference type="InterPro" id="IPR036771">
    <property type="entry name" value="ATPsynth_dsu/esu_N"/>
</dbReference>
<evidence type="ECO:0000313" key="3">
    <source>
        <dbReference type="Proteomes" id="UP000000777"/>
    </source>
</evidence>
<dbReference type="SMR" id="Q05FY0"/>
<evidence type="ECO:0000256" key="1">
    <source>
        <dbReference type="ARBA" id="ARBA00023196"/>
    </source>
</evidence>
<evidence type="ECO:0000313" key="2">
    <source>
        <dbReference type="EMBL" id="BAF35041.1"/>
    </source>
</evidence>
<protein>
    <submittedName>
        <fullName evidence="2">Uncharacterized protein</fullName>
    </submittedName>
</protein>
<keyword evidence="1" id="KW-0066">ATP synthesis</keyword>
<dbReference type="KEGG" id="crp:CRP_010"/>
<dbReference type="GO" id="GO:0045259">
    <property type="term" value="C:proton-transporting ATP synthase complex"/>
    <property type="evidence" value="ECO:0007669"/>
    <property type="project" value="UniProtKB-KW"/>
</dbReference>
<gene>
    <name evidence="2" type="ordered locus">CRP_010</name>
</gene>
<dbReference type="RefSeq" id="WP_011672233.1">
    <property type="nucleotide sequence ID" value="NC_008512.1"/>
</dbReference>
<reference evidence="2 3" key="1">
    <citation type="journal article" date="2006" name="Science">
        <title>The 160-kilobase genome of the bacterial endosymbiont Carsonella.</title>
        <authorList>
            <person name="Nakabachi A."/>
            <person name="Yamashita A."/>
            <person name="Toh H."/>
            <person name="Ishikawa H."/>
            <person name="Dunbar H."/>
            <person name="Moran N."/>
            <person name="Hattori M."/>
        </authorList>
    </citation>
    <scope>NUCLEOTIDE SEQUENCE [LARGE SCALE GENOMIC DNA]</scope>
    <source>
        <strain evidence="2 3">PV</strain>
    </source>
</reference>
<dbReference type="Proteomes" id="UP000000777">
    <property type="component" value="Chromosome"/>
</dbReference>
<name>Q05FY0_CARRP</name>
<accession>Q05FY0</accession>
<dbReference type="STRING" id="387662.CRP_010"/>
<dbReference type="OrthoDB" id="6184165at2"/>
<dbReference type="SUPFAM" id="SSF51344">
    <property type="entry name" value="Epsilon subunit of F1F0-ATP synthase N-terminal domain"/>
    <property type="match status" value="1"/>
</dbReference>
<dbReference type="HOGENOM" id="CLU_195840_0_0_6"/>
<sequence>MNLLILSIKNIIEYKNASILNVKTYLKLFSIMNNHINNICDVNQIKLIFKNKIINIRINNGFLFQKKNNTKIICNFYEFL</sequence>
<dbReference type="AlphaFoldDB" id="Q05FY0"/>
<dbReference type="EMBL" id="AP009180">
    <property type="protein sequence ID" value="BAF35041.1"/>
    <property type="molecule type" value="Genomic_DNA"/>
</dbReference>